<sequence>MRSRQAANATAGYLFMFLHGQKFDLNNRNVQNHRARLRKLGIDIANTSDMTKFSPARLVECNEIHHKEVSAPDWYRKPQSHQLRLVA</sequence>
<dbReference type="Proteomes" id="UP000241514">
    <property type="component" value="Unassembled WGS sequence"/>
</dbReference>
<dbReference type="Pfam" id="PF05155">
    <property type="entry name" value="G2P_X_C"/>
    <property type="match status" value="1"/>
</dbReference>
<dbReference type="EMBL" id="PYVG01000064">
    <property type="protein sequence ID" value="PTB88405.1"/>
    <property type="molecule type" value="Genomic_DNA"/>
</dbReference>
<evidence type="ECO:0000313" key="2">
    <source>
        <dbReference type="EMBL" id="PTB88405.1"/>
    </source>
</evidence>
<comment type="caution">
    <text evidence="2">The sequence shown here is derived from an EMBL/GenBank/DDBJ whole genome shotgun (WGS) entry which is preliminary data.</text>
</comment>
<proteinExistence type="predicted"/>
<name>A0A6N4DF50_9GAMM</name>
<dbReference type="AlphaFoldDB" id="A0A6N4DF50"/>
<gene>
    <name evidence="2" type="ORF">C9928_06365</name>
</gene>
<accession>A0A6N4DF50</accession>
<dbReference type="GO" id="GO:0006260">
    <property type="term" value="P:DNA replication"/>
    <property type="evidence" value="ECO:0007669"/>
    <property type="project" value="InterPro"/>
</dbReference>
<feature type="domain" description="Replication-associated protein G2P C-terminal" evidence="1">
    <location>
        <begin position="5"/>
        <end position="80"/>
    </location>
</feature>
<evidence type="ECO:0000259" key="1">
    <source>
        <dbReference type="Pfam" id="PF05155"/>
    </source>
</evidence>
<evidence type="ECO:0000313" key="3">
    <source>
        <dbReference type="Proteomes" id="UP000241514"/>
    </source>
</evidence>
<protein>
    <recommendedName>
        <fullName evidence="1">Replication-associated protein G2P C-terminal domain-containing protein</fullName>
    </recommendedName>
</protein>
<dbReference type="InterPro" id="IPR022688">
    <property type="entry name" value="G2P_C"/>
</dbReference>
<reference evidence="2 3" key="1">
    <citation type="submission" date="2018-03" db="EMBL/GenBank/DDBJ databases">
        <title>Cross-interface Injection: A General Nanoliter Liquid Handling Method Applied to Single Cells Genome Amplification Automated Nanoliter Liquid Handling Applied to Single Cell Multiple Displacement Amplification.</title>
        <authorList>
            <person name="Yun J."/>
            <person name="Xu P."/>
            <person name="Xu J."/>
            <person name="Dai X."/>
            <person name="Wang Y."/>
            <person name="Zheng X."/>
            <person name="Cao C."/>
            <person name="Yi Q."/>
            <person name="Zhu Y."/>
            <person name="Wang L."/>
            <person name="Dong Z."/>
            <person name="Huang Y."/>
            <person name="Huang L."/>
            <person name="Du W."/>
        </authorList>
    </citation>
    <scope>NUCLEOTIDE SEQUENCE [LARGE SCALE GENOMIC DNA]</scope>
    <source>
        <strain evidence="2 3">A9-4</strain>
    </source>
</reference>
<organism evidence="2 3">
    <name type="scientific">Pseudidiomarina aestuarii</name>
    <dbReference type="NCBI Taxonomy" id="624146"/>
    <lineage>
        <taxon>Bacteria</taxon>
        <taxon>Pseudomonadati</taxon>
        <taxon>Pseudomonadota</taxon>
        <taxon>Gammaproteobacteria</taxon>
        <taxon>Alteromonadales</taxon>
        <taxon>Idiomarinaceae</taxon>
        <taxon>Pseudidiomarina</taxon>
    </lineage>
</organism>